<sequence length="72" mass="8006">MAASPIRPRLRTSKPSPEVVEAFEEACARELRTPGKVLEALMISFVGMTPASRDELAILRSDHLKQRGMVTR</sequence>
<keyword evidence="2" id="KW-1185">Reference proteome</keyword>
<accession>I0IJK4</accession>
<keyword evidence="1" id="KW-0614">Plasmid</keyword>
<organism evidence="1 2">
    <name type="scientific">Phycisphaera mikurensis (strain NBRC 102666 / KCTC 22515 / FYK2301M01)</name>
    <dbReference type="NCBI Taxonomy" id="1142394"/>
    <lineage>
        <taxon>Bacteria</taxon>
        <taxon>Pseudomonadati</taxon>
        <taxon>Planctomycetota</taxon>
        <taxon>Phycisphaerae</taxon>
        <taxon>Phycisphaerales</taxon>
        <taxon>Phycisphaeraceae</taxon>
        <taxon>Phycisphaera</taxon>
    </lineage>
</organism>
<evidence type="ECO:0000313" key="1">
    <source>
        <dbReference type="EMBL" id="BAM05442.1"/>
    </source>
</evidence>
<reference evidence="1 2" key="1">
    <citation type="submission" date="2012-02" db="EMBL/GenBank/DDBJ databases">
        <title>Complete genome sequence of Phycisphaera mikurensis NBRC 102666.</title>
        <authorList>
            <person name="Ankai A."/>
            <person name="Hosoyama A."/>
            <person name="Terui Y."/>
            <person name="Sekine M."/>
            <person name="Fukai R."/>
            <person name="Kato Y."/>
            <person name="Nakamura S."/>
            <person name="Yamada-Narita S."/>
            <person name="Kawakoshi A."/>
            <person name="Fukunaga Y."/>
            <person name="Yamazaki S."/>
            <person name="Fujita N."/>
        </authorList>
    </citation>
    <scope>NUCLEOTIDE SEQUENCE [LARGE SCALE GENOMIC DNA]</scope>
    <source>
        <strain evidence="2">NBRC 102666 / KCTC 22515 / FYK2301M01</strain>
        <plasmid evidence="1 2">pPSMK1</plasmid>
    </source>
</reference>
<name>I0IJK4_PHYMF</name>
<dbReference type="EMBL" id="AP012339">
    <property type="protein sequence ID" value="BAM05442.1"/>
    <property type="molecule type" value="Genomic_DNA"/>
</dbReference>
<dbReference type="KEGG" id="phm:PSMK_p00800"/>
<proteinExistence type="predicted"/>
<evidence type="ECO:0000313" key="2">
    <source>
        <dbReference type="Proteomes" id="UP000007881"/>
    </source>
</evidence>
<geneLocation type="plasmid" evidence="1 2">
    <name>pPSMK1</name>
</geneLocation>
<protein>
    <submittedName>
        <fullName evidence="1">Uncharacterized protein</fullName>
    </submittedName>
</protein>
<dbReference type="Proteomes" id="UP000007881">
    <property type="component" value="Plasmid pPSMK1"/>
</dbReference>
<dbReference type="HOGENOM" id="CLU_2718836_0_0_0"/>
<dbReference type="AlphaFoldDB" id="I0IJK4"/>
<gene>
    <name evidence="1" type="ordered locus">PSMK_p00800</name>
</gene>